<evidence type="ECO:0000313" key="2">
    <source>
        <dbReference type="Proteomes" id="UP000683246"/>
    </source>
</evidence>
<dbReference type="RefSeq" id="WP_212699001.1">
    <property type="nucleotide sequence ID" value="NZ_CP058650.1"/>
</dbReference>
<evidence type="ECO:0000313" key="1">
    <source>
        <dbReference type="EMBL" id="QUI25892.1"/>
    </source>
</evidence>
<dbReference type="KEGG" id="vpy:HZI73_26125"/>
<dbReference type="AlphaFoldDB" id="A0A8J8MQA9"/>
<sequence>MIMKDGYNYDCRWVYLKAMPMDITKLYKKVKCLELDIIKNKISIGLMYDEPTGIGLSYQTVCQPDSTVTILDKENFDNVIEISKEIQETGGCFETIISYKAHINGMHNEFKGKSNQRVKDEVSQLLHNIERPYYAWYSSERHMKVSLEKCYIDVEQEQIGDILMKIGDVLFLELTKENLEFYLKFHPNVDLDDPELIKKADNMEWSGKLIKWYQNKIDVIESQLNKRFLRRNYRTLLRRDMINYVIEVERVSGYLYRVKMQSQVMEQKLAYIRYQLEMLK</sequence>
<gene>
    <name evidence="1" type="ORF">HZI73_26125</name>
</gene>
<proteinExistence type="predicted"/>
<dbReference type="Proteomes" id="UP000683246">
    <property type="component" value="Plasmid pVpro"/>
</dbReference>
<keyword evidence="2" id="KW-1185">Reference proteome</keyword>
<dbReference type="EMBL" id="CP058650">
    <property type="protein sequence ID" value="QUI25892.1"/>
    <property type="molecule type" value="Genomic_DNA"/>
</dbReference>
<keyword evidence="1" id="KW-0614">Plasmid</keyword>
<accession>A0A8J8MQA9</accession>
<protein>
    <submittedName>
        <fullName evidence="1">Uncharacterized protein</fullName>
    </submittedName>
</protein>
<organism evidence="1 2">
    <name type="scientific">Vallitalea pronyensis</name>
    <dbReference type="NCBI Taxonomy" id="1348613"/>
    <lineage>
        <taxon>Bacteria</taxon>
        <taxon>Bacillati</taxon>
        <taxon>Bacillota</taxon>
        <taxon>Clostridia</taxon>
        <taxon>Lachnospirales</taxon>
        <taxon>Vallitaleaceae</taxon>
        <taxon>Vallitalea</taxon>
    </lineage>
</organism>
<reference evidence="1" key="1">
    <citation type="submission" date="2020-07" db="EMBL/GenBank/DDBJ databases">
        <title>Vallitalea pronyensis genome.</title>
        <authorList>
            <person name="Postec A."/>
        </authorList>
    </citation>
    <scope>NUCLEOTIDE SEQUENCE</scope>
    <source>
        <strain evidence="1">FatNI3</strain>
        <plasmid evidence="1">pVpro</plasmid>
    </source>
</reference>
<name>A0A8J8MQA9_9FIRM</name>
<geneLocation type="plasmid" evidence="1 2">
    <name>pVpro</name>
</geneLocation>